<dbReference type="EMBL" id="CP080764">
    <property type="protein sequence ID" value="QYY44340.1"/>
    <property type="molecule type" value="Genomic_DNA"/>
</dbReference>
<feature type="domain" description="LysM" evidence="1">
    <location>
        <begin position="41"/>
        <end position="92"/>
    </location>
</feature>
<dbReference type="InterPro" id="IPR036779">
    <property type="entry name" value="LysM_dom_sf"/>
</dbReference>
<accession>A0ABX8YFT8</accession>
<dbReference type="SUPFAM" id="SSF54106">
    <property type="entry name" value="LysM domain"/>
    <property type="match status" value="1"/>
</dbReference>
<name>A0ABX8YFT8_ANETH</name>
<dbReference type="PROSITE" id="PS51782">
    <property type="entry name" value="LYSM"/>
    <property type="match status" value="1"/>
</dbReference>
<dbReference type="GeneID" id="97141566"/>
<gene>
    <name evidence="2" type="ORF">K3F53_09315</name>
</gene>
<dbReference type="Pfam" id="PF01476">
    <property type="entry name" value="LysM"/>
    <property type="match status" value="1"/>
</dbReference>
<dbReference type="Gene3D" id="3.10.350.10">
    <property type="entry name" value="LysM domain"/>
    <property type="match status" value="1"/>
</dbReference>
<keyword evidence="3" id="KW-1185">Reference proteome</keyword>
<protein>
    <submittedName>
        <fullName evidence="2">LysM peptidoglycan-binding domain-containing protein</fullName>
    </submittedName>
</protein>
<dbReference type="CDD" id="cd00118">
    <property type="entry name" value="LysM"/>
    <property type="match status" value="1"/>
</dbReference>
<sequence>MKMNKKSLLIGIIIGMGILGMANLVFASIGGNDKPANPLGVEVIVEAGDTLWSIADRYNEKAGMSINELLFYIQRENKLDSAIVHPGDHIIIPIK</sequence>
<dbReference type="InterPro" id="IPR018392">
    <property type="entry name" value="LysM"/>
</dbReference>
<evidence type="ECO:0000313" key="3">
    <source>
        <dbReference type="Proteomes" id="UP000826616"/>
    </source>
</evidence>
<evidence type="ECO:0000259" key="1">
    <source>
        <dbReference type="PROSITE" id="PS51782"/>
    </source>
</evidence>
<reference evidence="2 3" key="1">
    <citation type="submission" date="2021-08" db="EMBL/GenBank/DDBJ databases">
        <title>Complete genome sequence of the strain Aneurinibacillus thermoaerophilus CCM 8960.</title>
        <authorList>
            <person name="Musilova J."/>
            <person name="Kourilova X."/>
            <person name="Pernicova I."/>
            <person name="Bezdicek M."/>
            <person name="Lengerova M."/>
            <person name="Obruca S."/>
            <person name="Sedlar K."/>
        </authorList>
    </citation>
    <scope>NUCLEOTIDE SEQUENCE [LARGE SCALE GENOMIC DNA]</scope>
    <source>
        <strain evidence="2 3">CCM 8960</strain>
    </source>
</reference>
<dbReference type="RefSeq" id="WP_057898844.1">
    <property type="nucleotide sequence ID" value="NZ_CP080764.1"/>
</dbReference>
<organism evidence="2 3">
    <name type="scientific">Aneurinibacillus thermoaerophilus</name>
    <dbReference type="NCBI Taxonomy" id="143495"/>
    <lineage>
        <taxon>Bacteria</taxon>
        <taxon>Bacillati</taxon>
        <taxon>Bacillota</taxon>
        <taxon>Bacilli</taxon>
        <taxon>Bacillales</taxon>
        <taxon>Paenibacillaceae</taxon>
        <taxon>Aneurinibacillus group</taxon>
        <taxon>Aneurinibacillus</taxon>
    </lineage>
</organism>
<evidence type="ECO:0000313" key="2">
    <source>
        <dbReference type="EMBL" id="QYY44340.1"/>
    </source>
</evidence>
<dbReference type="Proteomes" id="UP000826616">
    <property type="component" value="Chromosome"/>
</dbReference>
<proteinExistence type="predicted"/>